<reference evidence="14" key="2">
    <citation type="submission" date="2014-07" db="EMBL/GenBank/DDBJ databases">
        <authorList>
            <person name="Hull J."/>
        </authorList>
    </citation>
    <scope>NUCLEOTIDE SEQUENCE</scope>
</reference>
<comment type="subunit">
    <text evidence="11">Heterotetramer of TRAP-alpha, TRAP-beta, TRAP-delta and TRAP-gamma.</text>
</comment>
<dbReference type="InterPro" id="IPR008856">
    <property type="entry name" value="TRAP_beta"/>
</dbReference>
<keyword evidence="5 12" id="KW-0812">Transmembrane</keyword>
<evidence type="ECO:0000256" key="7">
    <source>
        <dbReference type="ARBA" id="ARBA00022824"/>
    </source>
</evidence>
<evidence type="ECO:0000256" key="9">
    <source>
        <dbReference type="ARBA" id="ARBA00023136"/>
    </source>
</evidence>
<keyword evidence="8 12" id="KW-1133">Transmembrane helix</keyword>
<comment type="similarity">
    <text evidence="3 11">Belongs to the TRAP-beta family.</text>
</comment>
<evidence type="ECO:0000256" key="11">
    <source>
        <dbReference type="PIRNR" id="PIRNR016400"/>
    </source>
</evidence>
<evidence type="ECO:0000256" key="6">
    <source>
        <dbReference type="ARBA" id="ARBA00022729"/>
    </source>
</evidence>
<accession>A0A0A9YUM2</accession>
<evidence type="ECO:0000313" key="15">
    <source>
        <dbReference type="EMBL" id="JAG51445.1"/>
    </source>
</evidence>
<reference evidence="16" key="4">
    <citation type="journal article" date="2016" name="Gigascience">
        <title>De novo construction of an expanded transcriptome assembly for the western tarnished plant bug, Lygus hesperus.</title>
        <authorList>
            <person name="Tassone E.E."/>
            <person name="Geib S.M."/>
            <person name="Hall B."/>
            <person name="Fabrick J.A."/>
            <person name="Brent C.S."/>
            <person name="Hull J.J."/>
        </authorList>
    </citation>
    <scope>NUCLEOTIDE SEQUENCE</scope>
</reference>
<sequence length="193" mass="21674">MWRNCLLVLCVLTVGTLSSDESDTGARLLVSKQILNRYIVEDMDLIVKYTLYNVGTSPAVNVVLNDNSFNKDVFNVVGGYLSIKIPRIPPSTNVTHTVVLKPSQVGFYNFTAAEISYQKSDDASEIQDGISSEPGEGYIVAFRDYDKKFSPHLLDWCAFAIMTFPSLAIPFFLWWSSKSKYDSFSKPKKSKDN</sequence>
<dbReference type="PIRSF" id="PIRSF016400">
    <property type="entry name" value="TRAP_beta"/>
    <property type="match status" value="1"/>
</dbReference>
<name>A0A0A9YUM2_LYGHE</name>
<gene>
    <name evidence="14" type="primary">Ssr2</name>
    <name evidence="14" type="ORF">CM83_12005</name>
    <name evidence="16" type="ORF">g.60903</name>
</gene>
<evidence type="ECO:0000256" key="10">
    <source>
        <dbReference type="ARBA" id="ARBA00023180"/>
    </source>
</evidence>
<dbReference type="EMBL" id="GBRD01014381">
    <property type="protein sequence ID" value="JAG51445.1"/>
    <property type="molecule type" value="Transcribed_RNA"/>
</dbReference>
<evidence type="ECO:0000256" key="3">
    <source>
        <dbReference type="ARBA" id="ARBA00005610"/>
    </source>
</evidence>
<dbReference type="AlphaFoldDB" id="A0A0A9YUM2"/>
<reference evidence="14" key="1">
    <citation type="journal article" date="2014" name="PLoS ONE">
        <title>Transcriptome-Based Identification of ABC Transporters in the Western Tarnished Plant Bug Lygus hesperus.</title>
        <authorList>
            <person name="Hull J.J."/>
            <person name="Chaney K."/>
            <person name="Geib S.M."/>
            <person name="Fabrick J.A."/>
            <person name="Brent C.S."/>
            <person name="Walsh D."/>
            <person name="Lavine L.C."/>
        </authorList>
    </citation>
    <scope>NUCLEOTIDE SEQUENCE</scope>
</reference>
<reference evidence="15" key="3">
    <citation type="submission" date="2014-09" db="EMBL/GenBank/DDBJ databases">
        <authorList>
            <person name="Magalhaes I.L.F."/>
            <person name="Oliveira U."/>
            <person name="Santos F.R."/>
            <person name="Vidigal T.H.D.A."/>
            <person name="Brescovit A.D."/>
            <person name="Santos A.J."/>
        </authorList>
    </citation>
    <scope>NUCLEOTIDE SEQUENCE</scope>
</reference>
<dbReference type="PANTHER" id="PTHR12861">
    <property type="entry name" value="TRANSLOCON-ASSOCIATED PROTEIN, BETA SUBUNIT PRECURSOR TRAP-BETA SIGNAL SEQUENCE RECEPTOR BETA SUBUNIT"/>
    <property type="match status" value="1"/>
</dbReference>
<evidence type="ECO:0000256" key="2">
    <source>
        <dbReference type="ARBA" id="ARBA00004115"/>
    </source>
</evidence>
<proteinExistence type="inferred from homology"/>
<dbReference type="Pfam" id="PF05753">
    <property type="entry name" value="TRAP_beta"/>
    <property type="match status" value="1"/>
</dbReference>
<feature type="chain" id="PRO_5015034042" description="Translocon-associated protein subunit beta" evidence="13">
    <location>
        <begin position="19"/>
        <end position="193"/>
    </location>
</feature>
<evidence type="ECO:0000256" key="4">
    <source>
        <dbReference type="ARBA" id="ARBA00021110"/>
    </source>
</evidence>
<feature type="signal peptide" evidence="13">
    <location>
        <begin position="1"/>
        <end position="18"/>
    </location>
</feature>
<evidence type="ECO:0000256" key="5">
    <source>
        <dbReference type="ARBA" id="ARBA00022692"/>
    </source>
</evidence>
<organism evidence="14">
    <name type="scientific">Lygus hesperus</name>
    <name type="common">Western plant bug</name>
    <dbReference type="NCBI Taxonomy" id="30085"/>
    <lineage>
        <taxon>Eukaryota</taxon>
        <taxon>Metazoa</taxon>
        <taxon>Ecdysozoa</taxon>
        <taxon>Arthropoda</taxon>
        <taxon>Hexapoda</taxon>
        <taxon>Insecta</taxon>
        <taxon>Pterygota</taxon>
        <taxon>Neoptera</taxon>
        <taxon>Paraneoptera</taxon>
        <taxon>Hemiptera</taxon>
        <taxon>Heteroptera</taxon>
        <taxon>Panheteroptera</taxon>
        <taxon>Cimicomorpha</taxon>
        <taxon>Miridae</taxon>
        <taxon>Mirini</taxon>
        <taxon>Lygus</taxon>
    </lineage>
</organism>
<dbReference type="EMBL" id="GBHO01006912">
    <property type="protein sequence ID" value="JAG36692.1"/>
    <property type="molecule type" value="Transcribed_RNA"/>
</dbReference>
<keyword evidence="9 11" id="KW-0472">Membrane</keyword>
<comment type="function">
    <text evidence="1 11">TRAP proteins are part of a complex whose function is to bind calcium to the ER membrane and thereby regulate the retention of ER resident proteins.</text>
</comment>
<keyword evidence="10" id="KW-0325">Glycoprotein</keyword>
<dbReference type="EMBL" id="GDHC01010993">
    <property type="protein sequence ID" value="JAQ07636.1"/>
    <property type="molecule type" value="Transcribed_RNA"/>
</dbReference>
<evidence type="ECO:0000256" key="12">
    <source>
        <dbReference type="SAM" id="Phobius"/>
    </source>
</evidence>
<feature type="transmembrane region" description="Helical" evidence="12">
    <location>
        <begin position="153"/>
        <end position="175"/>
    </location>
</feature>
<comment type="subcellular location">
    <subcellularLocation>
        <location evidence="2">Endoplasmic reticulum membrane</location>
        <topology evidence="2">Single-pass type I membrane protein</topology>
    </subcellularLocation>
</comment>
<evidence type="ECO:0000313" key="14">
    <source>
        <dbReference type="EMBL" id="JAG36692.1"/>
    </source>
</evidence>
<keyword evidence="7 11" id="KW-0256">Endoplasmic reticulum</keyword>
<keyword evidence="6 13" id="KW-0732">Signal</keyword>
<dbReference type="PANTHER" id="PTHR12861:SF3">
    <property type="entry name" value="TRANSLOCON-ASSOCIATED PROTEIN SUBUNIT BETA"/>
    <property type="match status" value="1"/>
</dbReference>
<evidence type="ECO:0000313" key="16">
    <source>
        <dbReference type="EMBL" id="JAQ07636.1"/>
    </source>
</evidence>
<protein>
    <recommendedName>
        <fullName evidence="4 11">Translocon-associated protein subunit beta</fullName>
        <shortName evidence="11">TRAP-beta</shortName>
    </recommendedName>
    <alternativeName>
        <fullName evidence="11">Signal sequence receptor subunit beta</fullName>
    </alternativeName>
</protein>
<dbReference type="GO" id="GO:0005789">
    <property type="term" value="C:endoplasmic reticulum membrane"/>
    <property type="evidence" value="ECO:0007669"/>
    <property type="project" value="UniProtKB-SubCell"/>
</dbReference>
<evidence type="ECO:0000256" key="13">
    <source>
        <dbReference type="SAM" id="SignalP"/>
    </source>
</evidence>
<evidence type="ECO:0000256" key="8">
    <source>
        <dbReference type="ARBA" id="ARBA00022989"/>
    </source>
</evidence>
<evidence type="ECO:0000256" key="1">
    <source>
        <dbReference type="ARBA" id="ARBA00002838"/>
    </source>
</evidence>